<gene>
    <name evidence="2" type="ORF">MB27_22275</name>
</gene>
<dbReference type="AlphaFoldDB" id="A0A0A6UHL3"/>
<evidence type="ECO:0000256" key="1">
    <source>
        <dbReference type="SAM" id="MobiDB-lite"/>
    </source>
</evidence>
<keyword evidence="3" id="KW-1185">Reference proteome</keyword>
<protein>
    <submittedName>
        <fullName evidence="2">Uncharacterized protein</fullName>
    </submittedName>
</protein>
<proteinExistence type="predicted"/>
<sequence length="105" mass="11523">MISSSDGSAARWWIHHRFPNGSSNRLTRSPQNNSVGSVTTRAPRSEARLRTVASSDTYSRRKAGVRGPCDLSKSITTESPIRTSACPITPPTSIRPRSWASGHFR</sequence>
<comment type="caution">
    <text evidence="2">The sequence shown here is derived from an EMBL/GenBank/DDBJ whole genome shotgun (WGS) entry which is preliminary data.</text>
</comment>
<dbReference type="EMBL" id="JRTT01000026">
    <property type="protein sequence ID" value="KHD75550.1"/>
    <property type="molecule type" value="Genomic_DNA"/>
</dbReference>
<evidence type="ECO:0000313" key="3">
    <source>
        <dbReference type="Proteomes" id="UP000054537"/>
    </source>
</evidence>
<name>A0A0A6UHL3_ACTUT</name>
<feature type="region of interest" description="Disordered" evidence="1">
    <location>
        <begin position="20"/>
        <end position="105"/>
    </location>
</feature>
<organism evidence="2 3">
    <name type="scientific">Actinoplanes utahensis</name>
    <dbReference type="NCBI Taxonomy" id="1869"/>
    <lineage>
        <taxon>Bacteria</taxon>
        <taxon>Bacillati</taxon>
        <taxon>Actinomycetota</taxon>
        <taxon>Actinomycetes</taxon>
        <taxon>Micromonosporales</taxon>
        <taxon>Micromonosporaceae</taxon>
        <taxon>Actinoplanes</taxon>
    </lineage>
</organism>
<evidence type="ECO:0000313" key="2">
    <source>
        <dbReference type="EMBL" id="KHD75550.1"/>
    </source>
</evidence>
<feature type="compositionally biased region" description="Polar residues" evidence="1">
    <location>
        <begin position="73"/>
        <end position="82"/>
    </location>
</feature>
<accession>A0A0A6UHL3</accession>
<reference evidence="2 3" key="1">
    <citation type="submission" date="2014-10" db="EMBL/GenBank/DDBJ databases">
        <title>Draft genome sequence of Actinoplanes utahensis NRRL 12052.</title>
        <authorList>
            <person name="Velasco-Bucheli B."/>
            <person name="del Cerro C."/>
            <person name="Hormigo D."/>
            <person name="Garcia J.L."/>
            <person name="Acebal C."/>
            <person name="Arroyo M."/>
            <person name="de la Mata I."/>
        </authorList>
    </citation>
    <scope>NUCLEOTIDE SEQUENCE [LARGE SCALE GENOMIC DNA]</scope>
    <source>
        <strain evidence="2 3">NRRL 12052</strain>
    </source>
</reference>
<dbReference type="Proteomes" id="UP000054537">
    <property type="component" value="Unassembled WGS sequence"/>
</dbReference>
<feature type="compositionally biased region" description="Polar residues" evidence="1">
    <location>
        <begin position="20"/>
        <end position="42"/>
    </location>
</feature>